<dbReference type="EC" id="5.2.1.8" evidence="2 5"/>
<name>A0AAV0BYS4_9ASTE</name>
<dbReference type="InterPro" id="IPR050689">
    <property type="entry name" value="FKBP-type_PPIase"/>
</dbReference>
<evidence type="ECO:0000256" key="5">
    <source>
        <dbReference type="PROSITE-ProRule" id="PRU00277"/>
    </source>
</evidence>
<dbReference type="PROSITE" id="PS50059">
    <property type="entry name" value="FKBP_PPIASE"/>
    <property type="match status" value="1"/>
</dbReference>
<keyword evidence="4 5" id="KW-0413">Isomerase</keyword>
<comment type="catalytic activity">
    <reaction evidence="1 5">
        <text>[protein]-peptidylproline (omega=180) = [protein]-peptidylproline (omega=0)</text>
        <dbReference type="Rhea" id="RHEA:16237"/>
        <dbReference type="Rhea" id="RHEA-COMP:10747"/>
        <dbReference type="Rhea" id="RHEA-COMP:10748"/>
        <dbReference type="ChEBI" id="CHEBI:83833"/>
        <dbReference type="ChEBI" id="CHEBI:83834"/>
        <dbReference type="EC" id="5.2.1.8"/>
    </reaction>
</comment>
<dbReference type="GO" id="GO:0005737">
    <property type="term" value="C:cytoplasm"/>
    <property type="evidence" value="ECO:0007669"/>
    <property type="project" value="TreeGrafter"/>
</dbReference>
<keyword evidence="8" id="KW-1185">Reference proteome</keyword>
<dbReference type="SUPFAM" id="SSF54534">
    <property type="entry name" value="FKBP-like"/>
    <property type="match status" value="1"/>
</dbReference>
<evidence type="ECO:0000259" key="6">
    <source>
        <dbReference type="PROSITE" id="PS50059"/>
    </source>
</evidence>
<feature type="domain" description="PPIase FKBP-type" evidence="6">
    <location>
        <begin position="1"/>
        <end position="46"/>
    </location>
</feature>
<protein>
    <recommendedName>
        <fullName evidence="2 5">peptidylprolyl isomerase</fullName>
        <ecNumber evidence="2 5">5.2.1.8</ecNumber>
    </recommendedName>
</protein>
<dbReference type="InterPro" id="IPR046357">
    <property type="entry name" value="PPIase_dom_sf"/>
</dbReference>
<evidence type="ECO:0000256" key="4">
    <source>
        <dbReference type="ARBA" id="ARBA00023235"/>
    </source>
</evidence>
<evidence type="ECO:0000313" key="7">
    <source>
        <dbReference type="EMBL" id="CAH9057409.1"/>
    </source>
</evidence>
<dbReference type="AlphaFoldDB" id="A0AAV0BYS4"/>
<evidence type="ECO:0000256" key="1">
    <source>
        <dbReference type="ARBA" id="ARBA00000971"/>
    </source>
</evidence>
<comment type="caution">
    <text evidence="7">The sequence shown here is derived from an EMBL/GenBank/DDBJ whole genome shotgun (WGS) entry which is preliminary data.</text>
</comment>
<organism evidence="7 8">
    <name type="scientific">Cuscuta epithymum</name>
    <dbReference type="NCBI Taxonomy" id="186058"/>
    <lineage>
        <taxon>Eukaryota</taxon>
        <taxon>Viridiplantae</taxon>
        <taxon>Streptophyta</taxon>
        <taxon>Embryophyta</taxon>
        <taxon>Tracheophyta</taxon>
        <taxon>Spermatophyta</taxon>
        <taxon>Magnoliopsida</taxon>
        <taxon>eudicotyledons</taxon>
        <taxon>Gunneridae</taxon>
        <taxon>Pentapetalae</taxon>
        <taxon>asterids</taxon>
        <taxon>lamiids</taxon>
        <taxon>Solanales</taxon>
        <taxon>Convolvulaceae</taxon>
        <taxon>Cuscuteae</taxon>
        <taxon>Cuscuta</taxon>
        <taxon>Cuscuta subgen. Cuscuta</taxon>
    </lineage>
</organism>
<proteinExistence type="predicted"/>
<dbReference type="EMBL" id="CAMAPF010000006">
    <property type="protein sequence ID" value="CAH9057409.1"/>
    <property type="molecule type" value="Genomic_DNA"/>
</dbReference>
<keyword evidence="3 5" id="KW-0697">Rotamase</keyword>
<evidence type="ECO:0000256" key="3">
    <source>
        <dbReference type="ARBA" id="ARBA00023110"/>
    </source>
</evidence>
<evidence type="ECO:0000256" key="2">
    <source>
        <dbReference type="ARBA" id="ARBA00013194"/>
    </source>
</evidence>
<dbReference type="InterPro" id="IPR001179">
    <property type="entry name" value="PPIase_FKBP_dom"/>
</dbReference>
<dbReference type="GO" id="GO:0003755">
    <property type="term" value="F:peptidyl-prolyl cis-trans isomerase activity"/>
    <property type="evidence" value="ECO:0007669"/>
    <property type="project" value="UniProtKB-KW"/>
</dbReference>
<gene>
    <name evidence="7" type="ORF">CEPIT_LOCUS1104</name>
</gene>
<sequence length="111" mass="12512">MHYTGTPLDGTQFDSSRDRGAPFKLTLDQGLVIKGWDHGIKKKYEGRVCSPPTILTMRHCSLMLNCCNDQGLRTFARKVMMLIVKISLLSSRLTRVCIPSKTHDEHVFSSS</sequence>
<dbReference type="PANTHER" id="PTHR10516:SF443">
    <property type="entry name" value="FK506-BINDING PROTEIN 59-RELATED"/>
    <property type="match status" value="1"/>
</dbReference>
<dbReference type="Pfam" id="PF00254">
    <property type="entry name" value="FKBP_C"/>
    <property type="match status" value="1"/>
</dbReference>
<reference evidence="7" key="1">
    <citation type="submission" date="2022-07" db="EMBL/GenBank/DDBJ databases">
        <authorList>
            <person name="Macas J."/>
            <person name="Novak P."/>
            <person name="Neumann P."/>
        </authorList>
    </citation>
    <scope>NUCLEOTIDE SEQUENCE</scope>
</reference>
<accession>A0AAV0BYS4</accession>
<dbReference type="Proteomes" id="UP001152523">
    <property type="component" value="Unassembled WGS sequence"/>
</dbReference>
<dbReference type="PANTHER" id="PTHR10516">
    <property type="entry name" value="PEPTIDYL-PROLYL CIS-TRANS ISOMERASE"/>
    <property type="match status" value="1"/>
</dbReference>
<evidence type="ECO:0000313" key="8">
    <source>
        <dbReference type="Proteomes" id="UP001152523"/>
    </source>
</evidence>
<dbReference type="Gene3D" id="3.10.50.40">
    <property type="match status" value="1"/>
</dbReference>